<evidence type="ECO:0000313" key="8">
    <source>
        <dbReference type="EMBL" id="KAK0551066.1"/>
    </source>
</evidence>
<feature type="compositionally biased region" description="Low complexity" evidence="7">
    <location>
        <begin position="464"/>
        <end position="473"/>
    </location>
</feature>
<reference evidence="8" key="1">
    <citation type="journal article" date="2023" name="PhytoFront">
        <title>Draft Genome Resources of Seven Strains of Tilletia horrida, Causal Agent of Kernel Smut of Rice.</title>
        <authorList>
            <person name="Khanal S."/>
            <person name="Antony Babu S."/>
            <person name="Zhou X.G."/>
        </authorList>
    </citation>
    <scope>NUCLEOTIDE SEQUENCE</scope>
    <source>
        <strain evidence="8">TX6</strain>
    </source>
</reference>
<dbReference type="PANTHER" id="PTHR20881:SF0">
    <property type="entry name" value="3-METHYL-2-OXOBUTANOATE HYDROXYMETHYLTRANSFERASE"/>
    <property type="match status" value="1"/>
</dbReference>
<protein>
    <recommendedName>
        <fullName evidence="3 6">3-methyl-2-oxobutanoate hydroxymethyltransferase</fullName>
        <ecNumber evidence="3 6">2.1.2.11</ecNumber>
    </recommendedName>
</protein>
<dbReference type="InterPro" id="IPR040442">
    <property type="entry name" value="Pyrv_kinase-like_dom_sf"/>
</dbReference>
<accession>A0AAN6JS21</accession>
<dbReference type="GO" id="GO:0015940">
    <property type="term" value="P:pantothenate biosynthetic process"/>
    <property type="evidence" value="ECO:0007669"/>
    <property type="project" value="UniProtKB-KW"/>
</dbReference>
<evidence type="ECO:0000256" key="5">
    <source>
        <dbReference type="ARBA" id="ARBA00049172"/>
    </source>
</evidence>
<dbReference type="InterPro" id="IPR003700">
    <property type="entry name" value="Pantoate_hydroxy_MeTrfase"/>
</dbReference>
<feature type="region of interest" description="Disordered" evidence="7">
    <location>
        <begin position="431"/>
        <end position="511"/>
    </location>
</feature>
<comment type="similarity">
    <text evidence="2 6">Belongs to the PanB family.</text>
</comment>
<dbReference type="GO" id="GO:0000287">
    <property type="term" value="F:magnesium ion binding"/>
    <property type="evidence" value="ECO:0007669"/>
    <property type="project" value="TreeGrafter"/>
</dbReference>
<keyword evidence="9" id="KW-1185">Reference proteome</keyword>
<dbReference type="EMBL" id="JAPDMZ010000083">
    <property type="protein sequence ID" value="KAK0551066.1"/>
    <property type="molecule type" value="Genomic_DNA"/>
</dbReference>
<feature type="region of interest" description="Disordered" evidence="7">
    <location>
        <begin position="53"/>
        <end position="89"/>
    </location>
</feature>
<dbReference type="EC" id="2.1.2.11" evidence="3 6"/>
<dbReference type="CDD" id="cd06557">
    <property type="entry name" value="KPHMT-like"/>
    <property type="match status" value="1"/>
</dbReference>
<evidence type="ECO:0000256" key="6">
    <source>
        <dbReference type="RuleBase" id="RU362100"/>
    </source>
</evidence>
<dbReference type="SUPFAM" id="SSF51621">
    <property type="entry name" value="Phosphoenolpyruvate/pyruvate domain"/>
    <property type="match status" value="1"/>
</dbReference>
<evidence type="ECO:0000256" key="2">
    <source>
        <dbReference type="ARBA" id="ARBA00008676"/>
    </source>
</evidence>
<organism evidence="8 9">
    <name type="scientific">Tilletia horrida</name>
    <dbReference type="NCBI Taxonomy" id="155126"/>
    <lineage>
        <taxon>Eukaryota</taxon>
        <taxon>Fungi</taxon>
        <taxon>Dikarya</taxon>
        <taxon>Basidiomycota</taxon>
        <taxon>Ustilaginomycotina</taxon>
        <taxon>Exobasidiomycetes</taxon>
        <taxon>Tilletiales</taxon>
        <taxon>Tilletiaceae</taxon>
        <taxon>Tilletia</taxon>
    </lineage>
</organism>
<dbReference type="InterPro" id="IPR015813">
    <property type="entry name" value="Pyrv/PenolPyrv_kinase-like_dom"/>
</dbReference>
<dbReference type="Gene3D" id="3.20.20.60">
    <property type="entry name" value="Phosphoenolpyruvate-binding domains"/>
    <property type="match status" value="1"/>
</dbReference>
<dbReference type="PANTHER" id="PTHR20881">
    <property type="entry name" value="3-METHYL-2-OXOBUTANOATE HYDROXYMETHYLTRANSFERASE"/>
    <property type="match status" value="1"/>
</dbReference>
<dbReference type="GO" id="GO:0005739">
    <property type="term" value="C:mitochondrion"/>
    <property type="evidence" value="ECO:0007669"/>
    <property type="project" value="TreeGrafter"/>
</dbReference>
<evidence type="ECO:0000256" key="1">
    <source>
        <dbReference type="ARBA" id="ARBA00005033"/>
    </source>
</evidence>
<dbReference type="NCBIfam" id="TIGR00222">
    <property type="entry name" value="panB"/>
    <property type="match status" value="1"/>
</dbReference>
<feature type="compositionally biased region" description="Pro residues" evidence="7">
    <location>
        <begin position="500"/>
        <end position="511"/>
    </location>
</feature>
<dbReference type="AlphaFoldDB" id="A0AAN6JS21"/>
<evidence type="ECO:0000256" key="7">
    <source>
        <dbReference type="SAM" id="MobiDB-lite"/>
    </source>
</evidence>
<name>A0AAN6JS21_9BASI</name>
<keyword evidence="6" id="KW-0566">Pantothenate biosynthesis</keyword>
<dbReference type="Pfam" id="PF02548">
    <property type="entry name" value="Pantoate_transf"/>
    <property type="match status" value="1"/>
</dbReference>
<keyword evidence="4 6" id="KW-0808">Transferase</keyword>
<feature type="compositionally biased region" description="Low complexity" evidence="7">
    <location>
        <begin position="439"/>
        <end position="454"/>
    </location>
</feature>
<proteinExistence type="inferred from homology"/>
<comment type="pathway">
    <text evidence="1 6">Cofactor biosynthesis; (R)-pantothenate biosynthesis; (R)-pantoate from 3-methyl-2-oxobutanoate: step 1/2.</text>
</comment>
<gene>
    <name evidence="8" type="primary">ECM31</name>
    <name evidence="8" type="ORF">OC846_003444</name>
</gene>
<dbReference type="Proteomes" id="UP001176517">
    <property type="component" value="Unassembled WGS sequence"/>
</dbReference>
<comment type="caution">
    <text evidence="8">The sequence shown here is derived from an EMBL/GenBank/DDBJ whole genome shotgun (WGS) entry which is preliminary data.</text>
</comment>
<evidence type="ECO:0000256" key="4">
    <source>
        <dbReference type="ARBA" id="ARBA00022679"/>
    </source>
</evidence>
<feature type="compositionally biased region" description="Low complexity" evidence="7">
    <location>
        <begin position="481"/>
        <end position="499"/>
    </location>
</feature>
<feature type="compositionally biased region" description="Low complexity" evidence="7">
    <location>
        <begin position="66"/>
        <end position="80"/>
    </location>
</feature>
<evidence type="ECO:0000256" key="3">
    <source>
        <dbReference type="ARBA" id="ARBA00012618"/>
    </source>
</evidence>
<dbReference type="GO" id="GO:0003864">
    <property type="term" value="F:3-methyl-2-oxobutanoate hydroxymethyltransferase activity"/>
    <property type="evidence" value="ECO:0007669"/>
    <property type="project" value="UniProtKB-EC"/>
</dbReference>
<sequence>MAASTRISLFASRAVASAQLTLPQQQHQQPILSFSRLLSYSSPAHYSSWPVGANDDDPIYTPPPSSSSASSSSSSSSSSSQPGQHHRTRAGPILERIPPLPQPPGNIDTIPTTQALHQHPDEAVAHVRTDRKPMHTLEQEAQAAARQELHSLKSAAAVAPRKLPPAPRQKTIMYLDKMKEARTPIAALTAYDYPTALAIRAADIDICLVGDSLANVALGFATTQGLRLDALIHHAQAVQRALRASTLLATAPPIPLVVADMPFGTFQTSLEQGVRAAVSLIQDGGVDAVKIEGGHEVVPLVQRLTSFGIPVMGHVGLQPQRVGATSGYRVQGRSASAAQAIWNSAKAIQDAGAFSIVLECVPSPLARVLTERLHIPTIGIGAGPGCDGQILVTSDMLGELTSPAHVVAGLEGDHSGGEEEKQRFEVVVHAQVDPPPPSSSSSSPSSSSSSSISPEAAQEGIVPGTGTAAATKTAPEDEPLPEAQPAPSSSPALQQQFKPLPFPHPSTPTPPKFVRGFVGSGTTLGAIRMQAVRDYVSAVRERSFPAEGKETYGMRDEQLRAFLDSI</sequence>
<dbReference type="NCBIfam" id="NF001452">
    <property type="entry name" value="PRK00311.1"/>
    <property type="match status" value="1"/>
</dbReference>
<evidence type="ECO:0000313" key="9">
    <source>
        <dbReference type="Proteomes" id="UP001176517"/>
    </source>
</evidence>
<comment type="catalytic activity">
    <reaction evidence="5 6">
        <text>(6R)-5,10-methylene-5,6,7,8-tetrahydrofolate + 3-methyl-2-oxobutanoate + H2O = 2-dehydropantoate + (6S)-5,6,7,8-tetrahydrofolate</text>
        <dbReference type="Rhea" id="RHEA:11824"/>
        <dbReference type="ChEBI" id="CHEBI:11561"/>
        <dbReference type="ChEBI" id="CHEBI:11851"/>
        <dbReference type="ChEBI" id="CHEBI:15377"/>
        <dbReference type="ChEBI" id="CHEBI:15636"/>
        <dbReference type="ChEBI" id="CHEBI:57453"/>
        <dbReference type="EC" id="2.1.2.11"/>
    </reaction>
</comment>
<comment type="function">
    <text evidence="6">Catalyzes the reversible reaction in which hydroxymethyl group from 5,10-methylenetetrahydrofolate is transferred onto alpha-ketoisovalerate to form ketopantoate.</text>
</comment>
<dbReference type="HAMAP" id="MF_00156">
    <property type="entry name" value="PanB"/>
    <property type="match status" value="1"/>
</dbReference>